<name>A0ABP9KX85_9RHOB</name>
<keyword evidence="1" id="KW-0812">Transmembrane</keyword>
<feature type="transmembrane region" description="Helical" evidence="1">
    <location>
        <begin position="43"/>
        <end position="61"/>
    </location>
</feature>
<feature type="transmembrane region" description="Helical" evidence="1">
    <location>
        <begin position="185"/>
        <end position="209"/>
    </location>
</feature>
<accession>A0ABP9KX85</accession>
<keyword evidence="3" id="KW-1185">Reference proteome</keyword>
<dbReference type="PIRSF" id="PIRSF033239">
    <property type="entry name" value="ExoD"/>
    <property type="match status" value="1"/>
</dbReference>
<keyword evidence="1" id="KW-0472">Membrane</keyword>
<reference evidence="3" key="1">
    <citation type="journal article" date="2019" name="Int. J. Syst. Evol. Microbiol.">
        <title>The Global Catalogue of Microorganisms (GCM) 10K type strain sequencing project: providing services to taxonomists for standard genome sequencing and annotation.</title>
        <authorList>
            <consortium name="The Broad Institute Genomics Platform"/>
            <consortium name="The Broad Institute Genome Sequencing Center for Infectious Disease"/>
            <person name="Wu L."/>
            <person name="Ma J."/>
        </authorList>
    </citation>
    <scope>NUCLEOTIDE SEQUENCE [LARGE SCALE GENOMIC DNA]</scope>
    <source>
        <strain evidence="3">JCM 18015</strain>
    </source>
</reference>
<dbReference type="PANTHER" id="PTHR41795:SF1">
    <property type="entry name" value="EXOPOLYSACCHARIDE SYNTHESIS PROTEIN"/>
    <property type="match status" value="1"/>
</dbReference>
<dbReference type="RefSeq" id="WP_259546920.1">
    <property type="nucleotide sequence ID" value="NZ_BAABHW010000001.1"/>
</dbReference>
<evidence type="ECO:0000313" key="2">
    <source>
        <dbReference type="EMBL" id="GAA5066087.1"/>
    </source>
</evidence>
<dbReference type="Pfam" id="PF06055">
    <property type="entry name" value="ExoD"/>
    <property type="match status" value="1"/>
</dbReference>
<sequence>MPDIAPTSQADYAPQSLTDLLNDVADLNDHATKPPTLQTVLHAFGRAGVLPVLITVALIVVSPLSGIPLLSSFAGLTIAGIALQLAAGRNSLWLPKWLCQRSVPRDRLARAVDKLRPLARFLDRQSRPRLRVLTDPPMSRVLLLLCGLGGLAMPFMELLPFSSSLMAMAVVLTGFAILTRDGLWAIVAGVPMTLALGVILTAGTAATAAL</sequence>
<dbReference type="EMBL" id="BAABHW010000001">
    <property type="protein sequence ID" value="GAA5066087.1"/>
    <property type="molecule type" value="Genomic_DNA"/>
</dbReference>
<dbReference type="Proteomes" id="UP001499910">
    <property type="component" value="Unassembled WGS sequence"/>
</dbReference>
<gene>
    <name evidence="2" type="ORF">GCM10023209_04300</name>
</gene>
<comment type="caution">
    <text evidence="2">The sequence shown here is derived from an EMBL/GenBank/DDBJ whole genome shotgun (WGS) entry which is preliminary data.</text>
</comment>
<feature type="transmembrane region" description="Helical" evidence="1">
    <location>
        <begin position="67"/>
        <end position="87"/>
    </location>
</feature>
<feature type="transmembrane region" description="Helical" evidence="1">
    <location>
        <begin position="161"/>
        <end position="178"/>
    </location>
</feature>
<evidence type="ECO:0000313" key="3">
    <source>
        <dbReference type="Proteomes" id="UP001499910"/>
    </source>
</evidence>
<evidence type="ECO:0000256" key="1">
    <source>
        <dbReference type="SAM" id="Phobius"/>
    </source>
</evidence>
<organism evidence="2 3">
    <name type="scientific">[Roseibacterium] beibuensis</name>
    <dbReference type="NCBI Taxonomy" id="1193142"/>
    <lineage>
        <taxon>Bacteria</taxon>
        <taxon>Pseudomonadati</taxon>
        <taxon>Pseudomonadota</taxon>
        <taxon>Alphaproteobacteria</taxon>
        <taxon>Rhodobacterales</taxon>
        <taxon>Roseobacteraceae</taxon>
        <taxon>Roseicyclus</taxon>
    </lineage>
</organism>
<protein>
    <submittedName>
        <fullName evidence="2">Exopolysaccharide biosynthesis protein</fullName>
    </submittedName>
</protein>
<dbReference type="PANTHER" id="PTHR41795">
    <property type="entry name" value="EXOPOLYSACCHARIDE SYNTHESIS PROTEIN"/>
    <property type="match status" value="1"/>
</dbReference>
<keyword evidence="1" id="KW-1133">Transmembrane helix</keyword>
<dbReference type="InterPro" id="IPR010331">
    <property type="entry name" value="ExoD"/>
</dbReference>
<proteinExistence type="predicted"/>